<dbReference type="RefSeq" id="WP_353866179.1">
    <property type="nucleotide sequence ID" value="NZ_CP088295.1"/>
</dbReference>
<proteinExistence type="predicted"/>
<dbReference type="Gene3D" id="3.40.1350.10">
    <property type="match status" value="1"/>
</dbReference>
<evidence type="ECO:0000313" key="3">
    <source>
        <dbReference type="EMBL" id="UUY05734.1"/>
    </source>
</evidence>
<dbReference type="InterPro" id="IPR041409">
    <property type="entry name" value="RE_AspBHI_N"/>
</dbReference>
<dbReference type="Proteomes" id="UP001058860">
    <property type="component" value="Chromosome"/>
</dbReference>
<dbReference type="EC" id="3.1.21.-" evidence="3"/>
<keyword evidence="3" id="KW-0255">Endonuclease</keyword>
<dbReference type="CDD" id="cd22335">
    <property type="entry name" value="MspjI-like"/>
    <property type="match status" value="1"/>
</dbReference>
<dbReference type="GO" id="GO:0004519">
    <property type="term" value="F:endonuclease activity"/>
    <property type="evidence" value="ECO:0007669"/>
    <property type="project" value="UniProtKB-KW"/>
</dbReference>
<keyword evidence="3" id="KW-0540">Nuclease</keyword>
<dbReference type="Gene3D" id="2.30.280.20">
    <property type="match status" value="1"/>
</dbReference>
<protein>
    <submittedName>
        <fullName evidence="3">Restriction endonuclease</fullName>
        <ecNumber evidence="3">3.1.21.-</ecNumber>
    </submittedName>
</protein>
<keyword evidence="4" id="KW-1185">Reference proteome</keyword>
<feature type="domain" description="Restriction endonuclease type IV Mrr" evidence="1">
    <location>
        <begin position="306"/>
        <end position="398"/>
    </location>
</feature>
<gene>
    <name evidence="3" type="ORF">LRS13_09500</name>
</gene>
<evidence type="ECO:0000313" key="4">
    <source>
        <dbReference type="Proteomes" id="UP001058860"/>
    </source>
</evidence>
<feature type="domain" description="Restriction endonuclease AspBHI N-terminal" evidence="2">
    <location>
        <begin position="71"/>
        <end position="234"/>
    </location>
</feature>
<accession>A0ABY5PM98</accession>
<name>A0ABY5PM98_9ACTN</name>
<keyword evidence="3" id="KW-0378">Hydrolase</keyword>
<evidence type="ECO:0000259" key="1">
    <source>
        <dbReference type="Pfam" id="PF04471"/>
    </source>
</evidence>
<dbReference type="GO" id="GO:0016787">
    <property type="term" value="F:hydrolase activity"/>
    <property type="evidence" value="ECO:0007669"/>
    <property type="project" value="UniProtKB-KW"/>
</dbReference>
<dbReference type="EMBL" id="CP088295">
    <property type="protein sequence ID" value="UUY05734.1"/>
    <property type="molecule type" value="Genomic_DNA"/>
</dbReference>
<dbReference type="InterPro" id="IPR011856">
    <property type="entry name" value="tRNA_endonuc-like_dom_sf"/>
</dbReference>
<organism evidence="3 4">
    <name type="scientific">Svornostia abyssi</name>
    <dbReference type="NCBI Taxonomy" id="2898438"/>
    <lineage>
        <taxon>Bacteria</taxon>
        <taxon>Bacillati</taxon>
        <taxon>Actinomycetota</taxon>
        <taxon>Thermoleophilia</taxon>
        <taxon>Solirubrobacterales</taxon>
        <taxon>Baekduiaceae</taxon>
        <taxon>Svornostia</taxon>
    </lineage>
</organism>
<sequence length="438" mass="47833">MTPNAHPVHLLGMGQVLRDSRPKDSAPDHIGGYANLYAALHSPGHKHVPFEAGINPIATCKAPDGARVPAILVASSPHKLGLAENPWQDIWDVDNGWVRYYGDNRTPGADPAAKPGNRALITAHSLHAHHDPGDRARATPLILFRRVPREGRAKGFAQFEGLGIVTGVELVTQYSSKAGGTFANYAFELLVVTLASEHEQLDYRWITDRRDAAKPLGSTLRYAPKAWKEWVDSGAVALDRVRRRVSKLLVEPKDQQMPAAGTREATVLAAVYDYYDGKKHRFEALAQRVAERVISPAAGSYVPGGLTRGSGDGGIDFIARLDVGTGFGRAKLIVLGQAKCEKPGNPTHGNHIARTVARLRRGWLGVYVTTSYFSAQTQREVIEDRYPIVLVCGRRLAEEVGGMLVERGDDNVTALLDEIDAQYSAPVAPRDPEELLFR</sequence>
<dbReference type="Pfam" id="PF18062">
    <property type="entry name" value="RE_AspBHI_N"/>
    <property type="match status" value="1"/>
</dbReference>
<dbReference type="Pfam" id="PF04471">
    <property type="entry name" value="Mrr_cat"/>
    <property type="match status" value="1"/>
</dbReference>
<evidence type="ECO:0000259" key="2">
    <source>
        <dbReference type="Pfam" id="PF18062"/>
    </source>
</evidence>
<dbReference type="InterPro" id="IPR007560">
    <property type="entry name" value="Restrct_endonuc_IV_Mrr"/>
</dbReference>
<reference evidence="4" key="1">
    <citation type="submission" date="2021-11" db="EMBL/GenBank/DDBJ databases">
        <title>Cultivation dependent microbiological survey of springs from the worlds oldest radium mine currently devoted to the extraction of radon-saturated water.</title>
        <authorList>
            <person name="Kapinusova G."/>
            <person name="Smrhova T."/>
            <person name="Strejcek M."/>
            <person name="Suman J."/>
            <person name="Jani K."/>
            <person name="Pajer P."/>
            <person name="Uhlik O."/>
        </authorList>
    </citation>
    <scope>NUCLEOTIDE SEQUENCE [LARGE SCALE GENOMIC DNA]</scope>
    <source>
        <strain evidence="4">J379</strain>
    </source>
</reference>